<evidence type="ECO:0000259" key="6">
    <source>
        <dbReference type="PROSITE" id="PS50885"/>
    </source>
</evidence>
<evidence type="ECO:0000313" key="7">
    <source>
        <dbReference type="EMBL" id="GFM36245.1"/>
    </source>
</evidence>
<proteinExistence type="inferred from homology"/>
<dbReference type="Pfam" id="PF00015">
    <property type="entry name" value="MCPsignal"/>
    <property type="match status" value="1"/>
</dbReference>
<dbReference type="Gene3D" id="6.10.340.10">
    <property type="match status" value="1"/>
</dbReference>
<dbReference type="RefSeq" id="WP_174408930.1">
    <property type="nucleotide sequence ID" value="NZ_BLVP01000003.1"/>
</dbReference>
<keyword evidence="2 4" id="KW-0807">Transducer</keyword>
<evidence type="ECO:0000256" key="2">
    <source>
        <dbReference type="ARBA" id="ARBA00023224"/>
    </source>
</evidence>
<dbReference type="PANTHER" id="PTHR32089">
    <property type="entry name" value="METHYL-ACCEPTING CHEMOTAXIS PROTEIN MCPB"/>
    <property type="match status" value="1"/>
</dbReference>
<name>A0A7J0BSY2_9BACT</name>
<dbReference type="CDD" id="cd11386">
    <property type="entry name" value="MCP_signal"/>
    <property type="match status" value="1"/>
</dbReference>
<dbReference type="SMART" id="SM00283">
    <property type="entry name" value="MA"/>
    <property type="match status" value="1"/>
</dbReference>
<accession>A0A7J0BSY2</accession>
<comment type="similarity">
    <text evidence="3">Belongs to the methyl-accepting chemotaxis (MCP) protein family.</text>
</comment>
<feature type="domain" description="HAMP" evidence="6">
    <location>
        <begin position="283"/>
        <end position="335"/>
    </location>
</feature>
<dbReference type="SUPFAM" id="SSF58104">
    <property type="entry name" value="Methyl-accepting chemotaxis protein (MCP) signaling domain"/>
    <property type="match status" value="1"/>
</dbReference>
<dbReference type="Proteomes" id="UP000503820">
    <property type="component" value="Unassembled WGS sequence"/>
</dbReference>
<evidence type="ECO:0000256" key="1">
    <source>
        <dbReference type="ARBA" id="ARBA00004370"/>
    </source>
</evidence>
<dbReference type="GO" id="GO:0006935">
    <property type="term" value="P:chemotaxis"/>
    <property type="evidence" value="ECO:0007669"/>
    <property type="project" value="UniProtKB-ARBA"/>
</dbReference>
<dbReference type="InterPro" id="IPR003660">
    <property type="entry name" value="HAMP_dom"/>
</dbReference>
<dbReference type="PROSITE" id="PS50111">
    <property type="entry name" value="CHEMOTAXIS_TRANSDUC_2"/>
    <property type="match status" value="1"/>
</dbReference>
<dbReference type="Gene3D" id="1.10.287.950">
    <property type="entry name" value="Methyl-accepting chemotaxis protein"/>
    <property type="match status" value="1"/>
</dbReference>
<dbReference type="FunFam" id="1.10.287.950:FF:000001">
    <property type="entry name" value="Methyl-accepting chemotaxis sensory transducer"/>
    <property type="match status" value="1"/>
</dbReference>
<evidence type="ECO:0008006" key="9">
    <source>
        <dbReference type="Google" id="ProtNLM"/>
    </source>
</evidence>
<feature type="domain" description="Methyl-accepting transducer" evidence="5">
    <location>
        <begin position="382"/>
        <end position="618"/>
    </location>
</feature>
<dbReference type="InterPro" id="IPR004089">
    <property type="entry name" value="MCPsignal_dom"/>
</dbReference>
<sequence length="656" mass="71416">MSIKAKLLSICLVAILGLSAIYLVNLFGARTVDRAILVNLAAQQSTIAMLQARRAEKDFLARKDPALIERFSGAVQESSRNLKVVAANQPVYAARAEEAVRYLERYKTSFMDVAATVQLLGLNENEGLSGTLRAAIHKVEEIIDRQDDDSLKADMLMLRRREKDFMLRGDVKYLERFTADAGKMLERLDVSDRYEYSLKQEMKALVLAYQESFGRYVEGAQRVEASLGELVGVIRTAEPMLETLAVEAREAVEAERSIVERGMMITELVTAFLLIGLISLVVRSILSALGRLRECSRRVASGEYDACNQTSFTGELEALRLDIASMVEELKTSMDDARKKGEEAVRESERARTAMLEATKEKEHAAALLQTMRDVAGKAEEISRHLAASTAELSDQASQINTGAERQRRQTEEVATAMEEMNATVLEVAQNASGAAEGAEKARQFAEEGVQRMVNVVAATSEAQDKAIAMKSSLDLLGERAQSIGAIMGVITDIADQTNLLALNAAIEAARAGEAGRGFAVVADEVRKLAEKTMTATGEVQAAIRGIQDGTRVNIGAMDEASRAISTSTELTHAASESLQTIMQIVSDTADRVRSIATAAEEQSAASEEVTRSTEEIRAITADTSESITHTTKEISTLTGLAKNLQEIILRLNAVR</sequence>
<dbReference type="GO" id="GO:0007165">
    <property type="term" value="P:signal transduction"/>
    <property type="evidence" value="ECO:0007669"/>
    <property type="project" value="UniProtKB-KW"/>
</dbReference>
<comment type="subcellular location">
    <subcellularLocation>
        <location evidence="1">Membrane</location>
    </subcellularLocation>
</comment>
<evidence type="ECO:0000256" key="4">
    <source>
        <dbReference type="PROSITE-ProRule" id="PRU00284"/>
    </source>
</evidence>
<evidence type="ECO:0000256" key="3">
    <source>
        <dbReference type="ARBA" id="ARBA00029447"/>
    </source>
</evidence>
<dbReference type="PROSITE" id="PS50885">
    <property type="entry name" value="HAMP"/>
    <property type="match status" value="1"/>
</dbReference>
<dbReference type="GO" id="GO:0016020">
    <property type="term" value="C:membrane"/>
    <property type="evidence" value="ECO:0007669"/>
    <property type="project" value="UniProtKB-SubCell"/>
</dbReference>
<dbReference type="InterPro" id="IPR032255">
    <property type="entry name" value="HBM"/>
</dbReference>
<dbReference type="EMBL" id="BLVP01000003">
    <property type="protein sequence ID" value="GFM36245.1"/>
    <property type="molecule type" value="Genomic_DNA"/>
</dbReference>
<evidence type="ECO:0000313" key="8">
    <source>
        <dbReference type="Proteomes" id="UP000503820"/>
    </source>
</evidence>
<organism evidence="7 8">
    <name type="scientific">Desulfovibrio psychrotolerans</name>
    <dbReference type="NCBI Taxonomy" id="415242"/>
    <lineage>
        <taxon>Bacteria</taxon>
        <taxon>Pseudomonadati</taxon>
        <taxon>Thermodesulfobacteriota</taxon>
        <taxon>Desulfovibrionia</taxon>
        <taxon>Desulfovibrionales</taxon>
        <taxon>Desulfovibrionaceae</taxon>
        <taxon>Desulfovibrio</taxon>
    </lineage>
</organism>
<dbReference type="PANTHER" id="PTHR32089:SF112">
    <property type="entry name" value="LYSOZYME-LIKE PROTEIN-RELATED"/>
    <property type="match status" value="1"/>
</dbReference>
<keyword evidence="8" id="KW-1185">Reference proteome</keyword>
<evidence type="ECO:0000259" key="5">
    <source>
        <dbReference type="PROSITE" id="PS50111"/>
    </source>
</evidence>
<dbReference type="AlphaFoldDB" id="A0A7J0BSY2"/>
<protein>
    <recommendedName>
        <fullName evidence="9">Methyl-accepting chemotaxis protein</fullName>
    </recommendedName>
</protein>
<dbReference type="SMART" id="SM01358">
    <property type="entry name" value="HBM"/>
    <property type="match status" value="1"/>
</dbReference>
<reference evidence="7 8" key="1">
    <citation type="submission" date="2020-05" db="EMBL/GenBank/DDBJ databases">
        <title>Draft genome sequence of Desulfovibrio psychrotolerans JS1T.</title>
        <authorList>
            <person name="Ueno A."/>
            <person name="Tamazawa S."/>
            <person name="Tamamura S."/>
            <person name="Murakami T."/>
            <person name="Kiyama T."/>
            <person name="Inomata H."/>
            <person name="Amano Y."/>
            <person name="Miyakawa K."/>
            <person name="Tamaki H."/>
            <person name="Naganuma T."/>
            <person name="Kaneko K."/>
        </authorList>
    </citation>
    <scope>NUCLEOTIDE SEQUENCE [LARGE SCALE GENOMIC DNA]</scope>
    <source>
        <strain evidence="7 8">JS1</strain>
    </source>
</reference>
<gene>
    <name evidence="7" type="ORF">DSM19430T_09290</name>
</gene>
<comment type="caution">
    <text evidence="7">The sequence shown here is derived from an EMBL/GenBank/DDBJ whole genome shotgun (WGS) entry which is preliminary data.</text>
</comment>